<dbReference type="EMBL" id="JACCFH010000001">
    <property type="protein sequence ID" value="NYG33221.1"/>
    <property type="molecule type" value="Genomic_DNA"/>
</dbReference>
<organism evidence="3 4">
    <name type="scientific">Sphaerotilus montanus</name>
    <dbReference type="NCBI Taxonomy" id="522889"/>
    <lineage>
        <taxon>Bacteria</taxon>
        <taxon>Pseudomonadati</taxon>
        <taxon>Pseudomonadota</taxon>
        <taxon>Betaproteobacteria</taxon>
        <taxon>Burkholderiales</taxon>
        <taxon>Sphaerotilaceae</taxon>
        <taxon>Sphaerotilus</taxon>
    </lineage>
</organism>
<dbReference type="AlphaFoldDB" id="A0A7Y9U781"/>
<feature type="chain" id="PRO_5031217440" evidence="1">
    <location>
        <begin position="29"/>
        <end position="134"/>
    </location>
</feature>
<accession>A0A7Y9U781</accession>
<gene>
    <name evidence="3" type="ORF">BDD16_002207</name>
</gene>
<keyword evidence="1" id="KW-0732">Signal</keyword>
<feature type="domain" description="Thioredoxin" evidence="2">
    <location>
        <begin position="16"/>
        <end position="75"/>
    </location>
</feature>
<evidence type="ECO:0000256" key="1">
    <source>
        <dbReference type="SAM" id="SignalP"/>
    </source>
</evidence>
<dbReference type="GO" id="GO:0016853">
    <property type="term" value="F:isomerase activity"/>
    <property type="evidence" value="ECO:0007669"/>
    <property type="project" value="UniProtKB-KW"/>
</dbReference>
<name>A0A7Y9U781_9BURK</name>
<evidence type="ECO:0000259" key="2">
    <source>
        <dbReference type="Pfam" id="PF00085"/>
    </source>
</evidence>
<dbReference type="SUPFAM" id="SSF52833">
    <property type="entry name" value="Thioredoxin-like"/>
    <property type="match status" value="1"/>
</dbReference>
<keyword evidence="4" id="KW-1185">Reference proteome</keyword>
<comment type="caution">
    <text evidence="3">The sequence shown here is derived from an EMBL/GenBank/DDBJ whole genome shotgun (WGS) entry which is preliminary data.</text>
</comment>
<evidence type="ECO:0000313" key="3">
    <source>
        <dbReference type="EMBL" id="NYG33221.1"/>
    </source>
</evidence>
<dbReference type="CDD" id="cd02947">
    <property type="entry name" value="TRX_family"/>
    <property type="match status" value="1"/>
</dbReference>
<protein>
    <submittedName>
        <fullName evidence="3">Thiol-disulfide isomerase/thioredoxin</fullName>
    </submittedName>
</protein>
<evidence type="ECO:0000313" key="4">
    <source>
        <dbReference type="Proteomes" id="UP000518288"/>
    </source>
</evidence>
<keyword evidence="3" id="KW-0413">Isomerase</keyword>
<dbReference type="Pfam" id="PF00085">
    <property type="entry name" value="Thioredoxin"/>
    <property type="match status" value="1"/>
</dbReference>
<feature type="signal peptide" evidence="1">
    <location>
        <begin position="1"/>
        <end position="28"/>
    </location>
</feature>
<dbReference type="Gene3D" id="3.40.30.10">
    <property type="entry name" value="Glutaredoxin"/>
    <property type="match status" value="1"/>
</dbReference>
<dbReference type="Proteomes" id="UP000518288">
    <property type="component" value="Unassembled WGS sequence"/>
</dbReference>
<dbReference type="InterPro" id="IPR036249">
    <property type="entry name" value="Thioredoxin-like_sf"/>
</dbReference>
<dbReference type="RefSeq" id="WP_179634014.1">
    <property type="nucleotide sequence ID" value="NZ_JACCFH010000001.1"/>
</dbReference>
<dbReference type="InterPro" id="IPR013766">
    <property type="entry name" value="Thioredoxin_domain"/>
</dbReference>
<proteinExistence type="predicted"/>
<sequence length="134" mass="13892">MSVPPEPPTSLTVACLCAGWCVACQAYAATFAQVAQAHPDVRFAWIDIEDHSDTLGDEALDIENFPTLLVLKGAQGPRPLFLGTVMPHAGTLERMVQAAQSGSMDGATVRTALAGPVTALAAAHRVQGADTPAP</sequence>
<reference evidence="3 4" key="1">
    <citation type="submission" date="2020-07" db="EMBL/GenBank/DDBJ databases">
        <title>Genomic Encyclopedia of Archaeal and Bacterial Type Strains, Phase II (KMG-II): from individual species to whole genera.</title>
        <authorList>
            <person name="Goeker M."/>
        </authorList>
    </citation>
    <scope>NUCLEOTIDE SEQUENCE [LARGE SCALE GENOMIC DNA]</scope>
    <source>
        <strain evidence="3 4">DSM 21226</strain>
    </source>
</reference>